<dbReference type="PANTHER" id="PTHR10677:SF3">
    <property type="entry name" value="FI07626P-RELATED"/>
    <property type="match status" value="1"/>
</dbReference>
<dbReference type="InterPro" id="IPR006636">
    <property type="entry name" value="STI1_HS-bd"/>
</dbReference>
<dbReference type="FunFam" id="3.10.20.90:FF:000426">
    <property type="entry name" value="Ubiquitin and WLM domain-containing metalloprotease SPCC1442.07c"/>
    <property type="match status" value="1"/>
</dbReference>
<dbReference type="STRING" id="403673.A0A177WSY9"/>
<dbReference type="InterPro" id="IPR015496">
    <property type="entry name" value="Ubiquilin"/>
</dbReference>
<feature type="compositionally biased region" description="Polar residues" evidence="1">
    <location>
        <begin position="346"/>
        <end position="361"/>
    </location>
</feature>
<dbReference type="GO" id="GO:0006511">
    <property type="term" value="P:ubiquitin-dependent protein catabolic process"/>
    <property type="evidence" value="ECO:0007669"/>
    <property type="project" value="TreeGrafter"/>
</dbReference>
<evidence type="ECO:0000313" key="3">
    <source>
        <dbReference type="EMBL" id="OAJ43213.1"/>
    </source>
</evidence>
<feature type="region of interest" description="Disordered" evidence="1">
    <location>
        <begin position="154"/>
        <end position="173"/>
    </location>
</feature>
<dbReference type="PROSITE" id="PS50053">
    <property type="entry name" value="UBIQUITIN_2"/>
    <property type="match status" value="1"/>
</dbReference>
<feature type="compositionally biased region" description="Low complexity" evidence="1">
    <location>
        <begin position="187"/>
        <end position="208"/>
    </location>
</feature>
<dbReference type="Pfam" id="PF00240">
    <property type="entry name" value="ubiquitin"/>
    <property type="match status" value="1"/>
</dbReference>
<feature type="region of interest" description="Disordered" evidence="1">
    <location>
        <begin position="185"/>
        <end position="208"/>
    </location>
</feature>
<accession>A0A177WSY9</accession>
<dbReference type="SMART" id="SM00213">
    <property type="entry name" value="UBQ"/>
    <property type="match status" value="1"/>
</dbReference>
<name>A0A177WSY9_BATDL</name>
<gene>
    <name evidence="3" type="ORF">BDEG_26586</name>
</gene>
<dbReference type="GO" id="GO:0005829">
    <property type="term" value="C:cytosol"/>
    <property type="evidence" value="ECO:0007669"/>
    <property type="project" value="TreeGrafter"/>
</dbReference>
<dbReference type="InterPro" id="IPR029071">
    <property type="entry name" value="Ubiquitin-like_domsf"/>
</dbReference>
<dbReference type="SMART" id="SM00727">
    <property type="entry name" value="STI1"/>
    <property type="match status" value="2"/>
</dbReference>
<dbReference type="PANTHER" id="PTHR10677">
    <property type="entry name" value="UBIQUILIN"/>
    <property type="match status" value="1"/>
</dbReference>
<dbReference type="Proteomes" id="UP000077115">
    <property type="component" value="Unassembled WGS sequence"/>
</dbReference>
<dbReference type="EMBL" id="DS022309">
    <property type="protein sequence ID" value="OAJ43213.1"/>
    <property type="molecule type" value="Genomic_DNA"/>
</dbReference>
<feature type="region of interest" description="Disordered" evidence="1">
    <location>
        <begin position="346"/>
        <end position="370"/>
    </location>
</feature>
<dbReference type="FunFam" id="1.10.260.100:FF:000001">
    <property type="entry name" value="Ubiquilin 1"/>
    <property type="match status" value="1"/>
</dbReference>
<protein>
    <recommendedName>
        <fullName evidence="2">Ubiquitin-like domain-containing protein</fullName>
    </recommendedName>
</protein>
<evidence type="ECO:0000259" key="2">
    <source>
        <dbReference type="PROSITE" id="PS50053"/>
    </source>
</evidence>
<dbReference type="Gene3D" id="3.10.20.90">
    <property type="entry name" value="Phosphatidylinositol 3-kinase Catalytic Subunit, Chain A, domain 1"/>
    <property type="match status" value="1"/>
</dbReference>
<evidence type="ECO:0000313" key="4">
    <source>
        <dbReference type="Proteomes" id="UP000077115"/>
    </source>
</evidence>
<dbReference type="Gene3D" id="1.10.260.100">
    <property type="match status" value="1"/>
</dbReference>
<reference evidence="3 4" key="2">
    <citation type="submission" date="2016-05" db="EMBL/GenBank/DDBJ databases">
        <title>Lineage-specific infection strategies underlie the spectrum of fungal disease in amphibians.</title>
        <authorList>
            <person name="Cuomo C.A."/>
            <person name="Farrer R.A."/>
            <person name="James T."/>
            <person name="Longcore J."/>
            <person name="Birren B."/>
        </authorList>
    </citation>
    <scope>NUCLEOTIDE SEQUENCE [LARGE SCALE GENOMIC DNA]</scope>
    <source>
        <strain evidence="3 4">JEL423</strain>
    </source>
</reference>
<dbReference type="CDD" id="cd17039">
    <property type="entry name" value="Ubl_ubiquitin_like"/>
    <property type="match status" value="1"/>
</dbReference>
<organism evidence="3 4">
    <name type="scientific">Batrachochytrium dendrobatidis (strain JEL423)</name>
    <dbReference type="NCBI Taxonomy" id="403673"/>
    <lineage>
        <taxon>Eukaryota</taxon>
        <taxon>Fungi</taxon>
        <taxon>Fungi incertae sedis</taxon>
        <taxon>Chytridiomycota</taxon>
        <taxon>Chytridiomycota incertae sedis</taxon>
        <taxon>Chytridiomycetes</taxon>
        <taxon>Rhizophydiales</taxon>
        <taxon>Rhizophydiales incertae sedis</taxon>
        <taxon>Batrachochytrium</taxon>
    </lineage>
</organism>
<dbReference type="InterPro" id="IPR000626">
    <property type="entry name" value="Ubiquitin-like_dom"/>
</dbReference>
<proteinExistence type="predicted"/>
<feature type="domain" description="Ubiquitin-like" evidence="2">
    <location>
        <begin position="78"/>
        <end position="156"/>
    </location>
</feature>
<dbReference type="eggNOG" id="KOG0010">
    <property type="taxonomic scope" value="Eukaryota"/>
</dbReference>
<sequence length="531" mass="56903">MWDDSVAGEMGSVGSMILNLPNSSSLQLFYAISTEASHRLDNKQVEPRSKVVKLQLERPPKENQHIARMDSNETDTPLTILARLSSGQKVPVTILDPANTTVLDLKELVAAAISTSPGSIRLVLRGRILKGDELPISNYAVADKDVVHVARTDPSTANSVAPQPRATTASLAGSGLSETQTAFHYRTTQPQSSTTSNTTPSPGITGSALAAGLSSQSAANGFGGDEMASLMSNPMIQTIFENPEFLQLMLQSDPRMRAMMEENPEIRAALSDPSVLREISRGMQNPRLMQEMMRNQDRALSNIEAIPGGFNHLSSMYRQMNGPLNAGRTPDPSTDEANRQMANLLGATSPSNASGPNSQALPNPWDIRPGNVGTQRPVSLPTSTTLTNMLGTFGAPSSVNRNAASTNTEARHFPFMPFPSLPGNLGNSSTRTPGSDTIQPHLQMLQQMAQMNQSPRASFPNQFDVMPPALSNSNSPMNPFLELFGAPSLSPSQLAQPSGDPAAAQPAIEEQYREQLASLRDMGFVTASCIL</sequence>
<dbReference type="AlphaFoldDB" id="A0A177WSY9"/>
<reference evidence="3 4" key="1">
    <citation type="submission" date="2006-10" db="EMBL/GenBank/DDBJ databases">
        <title>The Genome Sequence of Batrachochytrium dendrobatidis JEL423.</title>
        <authorList>
            <consortium name="The Broad Institute Genome Sequencing Platform"/>
            <person name="Birren B."/>
            <person name="Lander E."/>
            <person name="Galagan J."/>
            <person name="Cuomo C."/>
            <person name="Devon K."/>
            <person name="Jaffe D."/>
            <person name="Butler J."/>
            <person name="Alvarez P."/>
            <person name="Gnerre S."/>
            <person name="Grabherr M."/>
            <person name="Kleber M."/>
            <person name="Mauceli E."/>
            <person name="Brockman W."/>
            <person name="Young S."/>
            <person name="LaButti K."/>
            <person name="Sykes S."/>
            <person name="DeCaprio D."/>
            <person name="Crawford M."/>
            <person name="Koehrsen M."/>
            <person name="Engels R."/>
            <person name="Montgomery P."/>
            <person name="Pearson M."/>
            <person name="Howarth C."/>
            <person name="Larson L."/>
            <person name="White J."/>
            <person name="O'Leary S."/>
            <person name="Kodira C."/>
            <person name="Zeng Q."/>
            <person name="Yandava C."/>
            <person name="Alvarado L."/>
            <person name="Longcore J."/>
            <person name="James T."/>
        </authorList>
    </citation>
    <scope>NUCLEOTIDE SEQUENCE [LARGE SCALE GENOMIC DNA]</scope>
    <source>
        <strain evidence="3 4">JEL423</strain>
    </source>
</reference>
<dbReference type="OrthoDB" id="267397at2759"/>
<dbReference type="VEuPathDB" id="FungiDB:BDEG_26586"/>
<dbReference type="GO" id="GO:0031593">
    <property type="term" value="F:polyubiquitin modification-dependent protein binding"/>
    <property type="evidence" value="ECO:0007669"/>
    <property type="project" value="TreeGrafter"/>
</dbReference>
<evidence type="ECO:0000256" key="1">
    <source>
        <dbReference type="SAM" id="MobiDB-lite"/>
    </source>
</evidence>
<dbReference type="Pfam" id="PF23195">
    <property type="entry name" value="UBQLN1"/>
    <property type="match status" value="1"/>
</dbReference>
<dbReference type="SUPFAM" id="SSF54236">
    <property type="entry name" value="Ubiquitin-like"/>
    <property type="match status" value="1"/>
</dbReference>